<dbReference type="Gene3D" id="3.20.20.100">
    <property type="entry name" value="NADP-dependent oxidoreductase domain"/>
    <property type="match status" value="1"/>
</dbReference>
<evidence type="ECO:0000313" key="3">
    <source>
        <dbReference type="Proteomes" id="UP000601223"/>
    </source>
</evidence>
<dbReference type="Proteomes" id="UP000601223">
    <property type="component" value="Unassembled WGS sequence"/>
</dbReference>
<dbReference type="GO" id="GO:0016491">
    <property type="term" value="F:oxidoreductase activity"/>
    <property type="evidence" value="ECO:0007669"/>
    <property type="project" value="InterPro"/>
</dbReference>
<dbReference type="InterPro" id="IPR023210">
    <property type="entry name" value="NADP_OxRdtase_dom"/>
</dbReference>
<accession>A0A8J3JMH6</accession>
<reference evidence="2 3" key="1">
    <citation type="submission" date="2021-01" db="EMBL/GenBank/DDBJ databases">
        <title>Whole genome shotgun sequence of Catellatospora bangladeshensis NBRC 107357.</title>
        <authorList>
            <person name="Komaki H."/>
            <person name="Tamura T."/>
        </authorList>
    </citation>
    <scope>NUCLEOTIDE SEQUENCE [LARGE SCALE GENOMIC DNA]</scope>
    <source>
        <strain evidence="2 3">NBRC 107357</strain>
    </source>
</reference>
<evidence type="ECO:0000259" key="1">
    <source>
        <dbReference type="Pfam" id="PF00248"/>
    </source>
</evidence>
<keyword evidence="3" id="KW-1185">Reference proteome</keyword>
<proteinExistence type="predicted"/>
<evidence type="ECO:0000313" key="2">
    <source>
        <dbReference type="EMBL" id="GIF83303.1"/>
    </source>
</evidence>
<dbReference type="RefSeq" id="WP_203749931.1">
    <property type="nucleotide sequence ID" value="NZ_BONF01000028.1"/>
</dbReference>
<dbReference type="PANTHER" id="PTHR42686">
    <property type="entry name" value="GH17980P-RELATED"/>
    <property type="match status" value="1"/>
</dbReference>
<dbReference type="Pfam" id="PF00248">
    <property type="entry name" value="Aldo_ket_red"/>
    <property type="match status" value="1"/>
</dbReference>
<dbReference type="AlphaFoldDB" id="A0A8J3JMH6"/>
<sequence length="331" mass="34556">MTNPLGSSTVAVSPLGLGAASIGNLYRAVPDDQAAATVAAAWDAGVRYFDTAPHYGLGLSEQRLGRGLAAYPRDAYALSTKVGRILVDDPDGTGDDLANGFAVPATRRRVWDFSAGGVRRSIGDSLARLGLDRIDIVLMHDPDESPDAEQALREAYPALDALRREGVIGAVGVGSKDPGVLARFATETDVDVLMIAGRYTLLEQPALDDVLPTCVKRGISVVNVGVFNSGLLAVEWPDETRPYEYGTAPAEVLARAQGIATACRRHGVTLPQAALAFAAAHPAVASVVVGAGKPGHIERSADWFAQPAPPAALWADLVAEGLLRPDAPVPA</sequence>
<dbReference type="PANTHER" id="PTHR42686:SF1">
    <property type="entry name" value="GH17980P-RELATED"/>
    <property type="match status" value="1"/>
</dbReference>
<dbReference type="InterPro" id="IPR036812">
    <property type="entry name" value="NAD(P)_OxRdtase_dom_sf"/>
</dbReference>
<protein>
    <submittedName>
        <fullName evidence="2">Oxidoreductase</fullName>
    </submittedName>
</protein>
<gene>
    <name evidence="2" type="ORF">Cba03nite_46520</name>
</gene>
<dbReference type="InterPro" id="IPR020471">
    <property type="entry name" value="AKR"/>
</dbReference>
<dbReference type="CDD" id="cd19152">
    <property type="entry name" value="AKR_AKR15A"/>
    <property type="match status" value="1"/>
</dbReference>
<organism evidence="2 3">
    <name type="scientific">Catellatospora bangladeshensis</name>
    <dbReference type="NCBI Taxonomy" id="310355"/>
    <lineage>
        <taxon>Bacteria</taxon>
        <taxon>Bacillati</taxon>
        <taxon>Actinomycetota</taxon>
        <taxon>Actinomycetes</taxon>
        <taxon>Micromonosporales</taxon>
        <taxon>Micromonosporaceae</taxon>
        <taxon>Catellatospora</taxon>
    </lineage>
</organism>
<feature type="domain" description="NADP-dependent oxidoreductase" evidence="1">
    <location>
        <begin position="14"/>
        <end position="305"/>
    </location>
</feature>
<comment type="caution">
    <text evidence="2">The sequence shown here is derived from an EMBL/GenBank/DDBJ whole genome shotgun (WGS) entry which is preliminary data.</text>
</comment>
<name>A0A8J3JMH6_9ACTN</name>
<dbReference type="GO" id="GO:0005829">
    <property type="term" value="C:cytosol"/>
    <property type="evidence" value="ECO:0007669"/>
    <property type="project" value="TreeGrafter"/>
</dbReference>
<dbReference type="EMBL" id="BONF01000028">
    <property type="protein sequence ID" value="GIF83303.1"/>
    <property type="molecule type" value="Genomic_DNA"/>
</dbReference>
<dbReference type="SUPFAM" id="SSF51430">
    <property type="entry name" value="NAD(P)-linked oxidoreductase"/>
    <property type="match status" value="1"/>
</dbReference>